<dbReference type="Proteomes" id="UP001148737">
    <property type="component" value="Unassembled WGS sequence"/>
</dbReference>
<accession>A0ACC1QW72</accession>
<reference evidence="1" key="1">
    <citation type="submission" date="2022-07" db="EMBL/GenBank/DDBJ databases">
        <title>Genome Sequence of Lecanicillium saksenae.</title>
        <authorList>
            <person name="Buettner E."/>
        </authorList>
    </citation>
    <scope>NUCLEOTIDE SEQUENCE</scope>
    <source>
        <strain evidence="1">VT-O1</strain>
    </source>
</reference>
<proteinExistence type="predicted"/>
<evidence type="ECO:0000313" key="2">
    <source>
        <dbReference type="Proteomes" id="UP001148737"/>
    </source>
</evidence>
<sequence>MFFCVAIAVVAGTCLAHAASVPQMQVDPATVKDCVDWYDNDMSQTCKEARDMLKISPEEFNAWNPSVGLDCSHWYYASYCVLTQSKLDRLTATQTATPTATATTSPTLGPSPTSWESLGCYSSERKDGRSVMETRLSDAAGDSKLTLAQCQDSCYRRASRFAGVMGGNQCWCSNNVVGDLANNPKDCNLPCTGDDSQICGGKNALNVYRPVRDALTPIASSTPAATTTTSEKTDSRTSTTTTASPAASGASGSGSSGSTTMPYTIMLTALLILALA</sequence>
<organism evidence="1 2">
    <name type="scientific">Lecanicillium saksenae</name>
    <dbReference type="NCBI Taxonomy" id="468837"/>
    <lineage>
        <taxon>Eukaryota</taxon>
        <taxon>Fungi</taxon>
        <taxon>Dikarya</taxon>
        <taxon>Ascomycota</taxon>
        <taxon>Pezizomycotina</taxon>
        <taxon>Sordariomycetes</taxon>
        <taxon>Hypocreomycetidae</taxon>
        <taxon>Hypocreales</taxon>
        <taxon>Cordycipitaceae</taxon>
        <taxon>Lecanicillium</taxon>
    </lineage>
</organism>
<keyword evidence="2" id="KW-1185">Reference proteome</keyword>
<evidence type="ECO:0000313" key="1">
    <source>
        <dbReference type="EMBL" id="KAJ3492171.1"/>
    </source>
</evidence>
<gene>
    <name evidence="1" type="ORF">NLG97_g5465</name>
</gene>
<name>A0ACC1QW72_9HYPO</name>
<comment type="caution">
    <text evidence="1">The sequence shown here is derived from an EMBL/GenBank/DDBJ whole genome shotgun (WGS) entry which is preliminary data.</text>
</comment>
<dbReference type="EMBL" id="JANAKD010000616">
    <property type="protein sequence ID" value="KAJ3492171.1"/>
    <property type="molecule type" value="Genomic_DNA"/>
</dbReference>
<protein>
    <submittedName>
        <fullName evidence="1">Uncharacterized protein</fullName>
    </submittedName>
</protein>